<dbReference type="RefSeq" id="WP_212491571.1">
    <property type="nucleotide sequence ID" value="NZ_JAFCJH010000001.1"/>
</dbReference>
<accession>A0ABS5FC98</accession>
<comment type="caution">
    <text evidence="1">The sequence shown here is derived from an EMBL/GenBank/DDBJ whole genome shotgun (WGS) entry which is preliminary data.</text>
</comment>
<evidence type="ECO:0000313" key="1">
    <source>
        <dbReference type="EMBL" id="MBR0793981.1"/>
    </source>
</evidence>
<protein>
    <submittedName>
        <fullName evidence="1">Uncharacterized protein</fullName>
    </submittedName>
</protein>
<sequence>MSMKLIRGAEAIAEYRECSTAAIYHQFARNQLPGAFRDAGRITLDVEVHEKALRARAEASAAKAEAAKTAAV</sequence>
<dbReference type="EMBL" id="JAFCJH010000001">
    <property type="protein sequence ID" value="MBR0793981.1"/>
    <property type="molecule type" value="Genomic_DNA"/>
</dbReference>
<keyword evidence="2" id="KW-1185">Reference proteome</keyword>
<reference evidence="2" key="1">
    <citation type="journal article" date="2021" name="ISME J.">
        <title>Evolutionary origin and ecological implication of a unique nif island in free-living Bradyrhizobium lineages.</title>
        <authorList>
            <person name="Tao J."/>
        </authorList>
    </citation>
    <scope>NUCLEOTIDE SEQUENCE [LARGE SCALE GENOMIC DNA]</scope>
    <source>
        <strain evidence="2">SZCCT0434</strain>
    </source>
</reference>
<proteinExistence type="predicted"/>
<organism evidence="1 2">
    <name type="scientific">Bradyrhizobium jicamae</name>
    <dbReference type="NCBI Taxonomy" id="280332"/>
    <lineage>
        <taxon>Bacteria</taxon>
        <taxon>Pseudomonadati</taxon>
        <taxon>Pseudomonadota</taxon>
        <taxon>Alphaproteobacteria</taxon>
        <taxon>Hyphomicrobiales</taxon>
        <taxon>Nitrobacteraceae</taxon>
        <taxon>Bradyrhizobium</taxon>
    </lineage>
</organism>
<gene>
    <name evidence="1" type="ORF">JQ615_01115</name>
</gene>
<evidence type="ECO:0000313" key="2">
    <source>
        <dbReference type="Proteomes" id="UP001315278"/>
    </source>
</evidence>
<name>A0ABS5FC98_9BRAD</name>
<dbReference type="Proteomes" id="UP001315278">
    <property type="component" value="Unassembled WGS sequence"/>
</dbReference>